<comment type="caution">
    <text evidence="1">The sequence shown here is derived from an EMBL/GenBank/DDBJ whole genome shotgun (WGS) entry which is preliminary data.</text>
</comment>
<dbReference type="Proteomes" id="UP000014009">
    <property type="component" value="Unassembled WGS sequence"/>
</dbReference>
<evidence type="ECO:0000313" key="1">
    <source>
        <dbReference type="EMBL" id="EOP78635.1"/>
    </source>
</evidence>
<reference evidence="1 2" key="1">
    <citation type="submission" date="2012-12" db="EMBL/GenBank/DDBJ databases">
        <title>The Genome Sequence of Bacillus cereus HuB4-4.</title>
        <authorList>
            <consortium name="The Broad Institute Genome Sequencing Platform"/>
            <consortium name="The Broad Institute Genome Sequencing Center for Infectious Disease"/>
            <person name="Feldgarden M."/>
            <person name="Van der Auwera G.A."/>
            <person name="Mahillon J."/>
            <person name="Duprez V."/>
            <person name="Timmery S."/>
            <person name="Mattelet C."/>
            <person name="Dierick K."/>
            <person name="Sun M."/>
            <person name="Yu Z."/>
            <person name="Zhu L."/>
            <person name="Hu X."/>
            <person name="Shank E.B."/>
            <person name="Swiecicka I."/>
            <person name="Hansen B.M."/>
            <person name="Andrup L."/>
            <person name="Walker B."/>
            <person name="Young S.K."/>
            <person name="Zeng Q."/>
            <person name="Gargeya S."/>
            <person name="Fitzgerald M."/>
            <person name="Haas B."/>
            <person name="Abouelleil A."/>
            <person name="Alvarado L."/>
            <person name="Arachchi H.M."/>
            <person name="Berlin A.M."/>
            <person name="Chapman S.B."/>
            <person name="Dewar J."/>
            <person name="Goldberg J."/>
            <person name="Griggs A."/>
            <person name="Gujja S."/>
            <person name="Hansen M."/>
            <person name="Howarth C."/>
            <person name="Imamovic A."/>
            <person name="Larimer J."/>
            <person name="McCowan C."/>
            <person name="Murphy C."/>
            <person name="Neiman D."/>
            <person name="Pearson M."/>
            <person name="Priest M."/>
            <person name="Roberts A."/>
            <person name="Saif S."/>
            <person name="Shea T."/>
            <person name="Sisk P."/>
            <person name="Sykes S."/>
            <person name="Wortman J."/>
            <person name="Nusbaum C."/>
            <person name="Birren B."/>
        </authorList>
    </citation>
    <scope>NUCLEOTIDE SEQUENCE [LARGE SCALE GENOMIC DNA]</scope>
    <source>
        <strain evidence="1 2">HuB4-4</strain>
    </source>
</reference>
<protein>
    <submittedName>
        <fullName evidence="1">Uncharacterized protein</fullName>
    </submittedName>
</protein>
<sequence length="157" mass="18316">MLKETLKSIFIGEKRYDFYTPNGIYNIQIPFTKYGAIANAVDGKVKVYHCRVEIKVGEKYTKDSEESILITLFEDDQNLPVNNFVGEIMSMVVGGFLNQISTGEYPCELIKSCRQQYDMENKRYLYEWRLEWDVQKKCCFASDETLISINELSETEK</sequence>
<dbReference type="RefSeq" id="WP_016099623.1">
    <property type="nucleotide sequence ID" value="NZ_KB976549.1"/>
</dbReference>
<accession>A0A9W5VI78</accession>
<evidence type="ECO:0000313" key="2">
    <source>
        <dbReference type="Proteomes" id="UP000014009"/>
    </source>
</evidence>
<dbReference type="EMBL" id="AHEF01000105">
    <property type="protein sequence ID" value="EOP78635.1"/>
    <property type="molecule type" value="Genomic_DNA"/>
</dbReference>
<gene>
    <name evidence="1" type="ORF">IGM_06586</name>
</gene>
<organism evidence="1 2">
    <name type="scientific">Bacillus cereus HuB4-4</name>
    <dbReference type="NCBI Taxonomy" id="1053211"/>
    <lineage>
        <taxon>Bacteria</taxon>
        <taxon>Bacillati</taxon>
        <taxon>Bacillota</taxon>
        <taxon>Bacilli</taxon>
        <taxon>Bacillales</taxon>
        <taxon>Bacillaceae</taxon>
        <taxon>Bacillus</taxon>
        <taxon>Bacillus cereus group</taxon>
    </lineage>
</organism>
<name>A0A9W5VI78_BACCE</name>
<dbReference type="AlphaFoldDB" id="A0A9W5VI78"/>
<proteinExistence type="predicted"/>